<dbReference type="EMBL" id="JBHSQK010000005">
    <property type="protein sequence ID" value="MFC5947079.1"/>
    <property type="molecule type" value="Genomic_DNA"/>
</dbReference>
<evidence type="ECO:0000256" key="1">
    <source>
        <dbReference type="SAM" id="MobiDB-lite"/>
    </source>
</evidence>
<feature type="region of interest" description="Disordered" evidence="1">
    <location>
        <begin position="59"/>
        <end position="85"/>
    </location>
</feature>
<dbReference type="RefSeq" id="WP_379563584.1">
    <property type="nucleotide sequence ID" value="NZ_JBHSQK010000005.1"/>
</dbReference>
<accession>A0ABW1I2W4</accession>
<reference evidence="3" key="1">
    <citation type="journal article" date="2019" name="Int. J. Syst. Evol. Microbiol.">
        <title>The Global Catalogue of Microorganisms (GCM) 10K type strain sequencing project: providing services to taxonomists for standard genome sequencing and annotation.</title>
        <authorList>
            <consortium name="The Broad Institute Genomics Platform"/>
            <consortium name="The Broad Institute Genome Sequencing Center for Infectious Disease"/>
            <person name="Wu L."/>
            <person name="Ma J."/>
        </authorList>
    </citation>
    <scope>NUCLEOTIDE SEQUENCE [LARGE SCALE GENOMIC DNA]</scope>
    <source>
        <strain evidence="3">CGMCC 4.7397</strain>
    </source>
</reference>
<keyword evidence="3" id="KW-1185">Reference proteome</keyword>
<sequence length="107" mass="12342">MEQIGWVIDHLDDIASDLSVFHRIDDMYAMDGPQFFSKVWRLVAYQGVMKMRYEMEFTEEQQPSAPQPVAPLTRNTASDRPVVGKLKDGDKVVPLAQMMDLVERKRV</sequence>
<dbReference type="Proteomes" id="UP001596119">
    <property type="component" value="Unassembled WGS sequence"/>
</dbReference>
<evidence type="ECO:0000313" key="3">
    <source>
        <dbReference type="Proteomes" id="UP001596119"/>
    </source>
</evidence>
<evidence type="ECO:0000313" key="2">
    <source>
        <dbReference type="EMBL" id="MFC5947079.1"/>
    </source>
</evidence>
<name>A0ABW1I2W4_9PSEU</name>
<proteinExistence type="predicted"/>
<protein>
    <submittedName>
        <fullName evidence="2">Uncharacterized protein</fullName>
    </submittedName>
</protein>
<organism evidence="2 3">
    <name type="scientific">Pseudonocardia lutea</name>
    <dbReference type="NCBI Taxonomy" id="2172015"/>
    <lineage>
        <taxon>Bacteria</taxon>
        <taxon>Bacillati</taxon>
        <taxon>Actinomycetota</taxon>
        <taxon>Actinomycetes</taxon>
        <taxon>Pseudonocardiales</taxon>
        <taxon>Pseudonocardiaceae</taxon>
        <taxon>Pseudonocardia</taxon>
    </lineage>
</organism>
<gene>
    <name evidence="2" type="ORF">ACFQH9_02150</name>
</gene>
<comment type="caution">
    <text evidence="2">The sequence shown here is derived from an EMBL/GenBank/DDBJ whole genome shotgun (WGS) entry which is preliminary data.</text>
</comment>